<dbReference type="InterPro" id="IPR046848">
    <property type="entry name" value="E_motif"/>
</dbReference>
<dbReference type="FunCoup" id="A0A7J7DGH4">
    <property type="interactions" value="9"/>
</dbReference>
<dbReference type="GO" id="GO:0003723">
    <property type="term" value="F:RNA binding"/>
    <property type="evidence" value="ECO:0007669"/>
    <property type="project" value="InterPro"/>
</dbReference>
<dbReference type="Gene3D" id="1.25.40.10">
    <property type="entry name" value="Tetratricopeptide repeat domain"/>
    <property type="match status" value="4"/>
</dbReference>
<protein>
    <submittedName>
        <fullName evidence="4">Putative Pentatricopeptide repeat-containing protein</fullName>
    </submittedName>
</protein>
<proteinExistence type="inferred from homology"/>
<dbReference type="PANTHER" id="PTHR47926">
    <property type="entry name" value="PENTATRICOPEPTIDE REPEAT-CONTAINING PROTEIN"/>
    <property type="match status" value="1"/>
</dbReference>
<feature type="repeat" description="PPR" evidence="3">
    <location>
        <begin position="568"/>
        <end position="602"/>
    </location>
</feature>
<gene>
    <name evidence="4" type="ORF">HS088_TW07G01025</name>
</gene>
<dbReference type="FunFam" id="1.25.40.10:FF:000436">
    <property type="entry name" value="Pentatricopeptide repeat-containing protein At5g39350 family"/>
    <property type="match status" value="1"/>
</dbReference>
<dbReference type="FunFam" id="1.25.40.10:FF:000212">
    <property type="entry name" value="Pentatricopeptide repeat-containing protein At2g03380, mitochondrial"/>
    <property type="match status" value="1"/>
</dbReference>
<organism evidence="4 5">
    <name type="scientific">Tripterygium wilfordii</name>
    <name type="common">Thunder God vine</name>
    <dbReference type="NCBI Taxonomy" id="458696"/>
    <lineage>
        <taxon>Eukaryota</taxon>
        <taxon>Viridiplantae</taxon>
        <taxon>Streptophyta</taxon>
        <taxon>Embryophyta</taxon>
        <taxon>Tracheophyta</taxon>
        <taxon>Spermatophyta</taxon>
        <taxon>Magnoliopsida</taxon>
        <taxon>eudicotyledons</taxon>
        <taxon>Gunneridae</taxon>
        <taxon>Pentapetalae</taxon>
        <taxon>rosids</taxon>
        <taxon>fabids</taxon>
        <taxon>Celastrales</taxon>
        <taxon>Celastraceae</taxon>
        <taxon>Tripterygium</taxon>
    </lineage>
</organism>
<feature type="repeat" description="PPR" evidence="3">
    <location>
        <begin position="367"/>
        <end position="401"/>
    </location>
</feature>
<dbReference type="AlphaFoldDB" id="A0A7J7DGH4"/>
<dbReference type="Pfam" id="PF13041">
    <property type="entry name" value="PPR_2"/>
    <property type="match status" value="2"/>
</dbReference>
<dbReference type="InterPro" id="IPR002885">
    <property type="entry name" value="PPR_rpt"/>
</dbReference>
<feature type="repeat" description="PPR" evidence="3">
    <location>
        <begin position="164"/>
        <end position="198"/>
    </location>
</feature>
<sequence>MTLYMPLFRSCATLRSLTQLHAHLFVSGLHGDPQASTKLIESYAQMGVLQSSRLVFETFSEPDSFMWGVLIKTHVWNQCFQEAISLYDGMILNQSQISSYIFPSVLRACSGFRDLSNGSRVHGRIIKSGFEHDAVIETSLLSMYGELDFLDDARKIFDEMPIRDMVSWSSIISSYVERGEVIEGLDVFRLMVSENVELDHVTMLSVAEACAELGILRQARSVHGHIVRRKIEIDGLVDSSLIVMYSKCGDFSSAKKIFLRVSNRSVTLRTAMISSCNRSGCFEEALELFAEMLESKVQPNFVTLMSVLGSCAGLGRLKEGKSIHGYMIRNCVNSGYDFLGPALIDFYAQCGKLTNSKKVLYATGQRNIVAWNMLISSYVQSGFLKEALLLLVGMLAQGLMPDSFSLASSLSACGDGGLLQPGLLIHSHITKRGFWNEFVQNALIDMYSKCGSVNLAYLIFENIQHKSVVAWNSMICGFSQNGNSLEAICFFDQMYLNCLEMNEVSFLSVIQACADSGYLEKGKWLHHKLITYGVRNTIYIDTALTDLYSKCGDLQTARRVFDSMPERSVVSWSVMIAGYGIHGQITSAISLFIKMLEAGATPNDVTFMNILTACSHAGYVLEGKYYFGFMREFGIEPNSEHLACLVDLLSRAGDLDEAYRIINSMPYPADASIWGALLNGCRIHQRMDMIQIIERELLNISTNDTGYYTLLSNIYAEGGNWSEFRRVRSVMKSTGLKKVPGYSTIELDKRIYWFGAGDSSYLLANEIYFFLECFSSLAGEEFYNVKSDVSVSNACNSEEPVIAYGLINANARTEEKNSSKPYFS</sequence>
<dbReference type="NCBIfam" id="TIGR00756">
    <property type="entry name" value="PPR"/>
    <property type="match status" value="5"/>
</dbReference>
<feature type="repeat" description="PPR" evidence="3">
    <location>
        <begin position="265"/>
        <end position="299"/>
    </location>
</feature>
<evidence type="ECO:0000256" key="2">
    <source>
        <dbReference type="ARBA" id="ARBA00061659"/>
    </source>
</evidence>
<evidence type="ECO:0000256" key="1">
    <source>
        <dbReference type="ARBA" id="ARBA00022737"/>
    </source>
</evidence>
<dbReference type="FunFam" id="1.25.40.10:FF:000344">
    <property type="entry name" value="Pentatricopeptide repeat-containing protein"/>
    <property type="match status" value="1"/>
</dbReference>
<comment type="similarity">
    <text evidence="2">Belongs to the PPR family. PCMP-E subfamily.</text>
</comment>
<dbReference type="FunFam" id="1.25.40.10:FF:000284">
    <property type="entry name" value="Pentatricopeptide repeat-containing protein"/>
    <property type="match status" value="1"/>
</dbReference>
<dbReference type="InterPro" id="IPR046960">
    <property type="entry name" value="PPR_At4g14850-like_plant"/>
</dbReference>
<evidence type="ECO:0000313" key="4">
    <source>
        <dbReference type="EMBL" id="KAF5745441.1"/>
    </source>
</evidence>
<dbReference type="Pfam" id="PF01535">
    <property type="entry name" value="PPR"/>
    <property type="match status" value="7"/>
</dbReference>
<dbReference type="OrthoDB" id="185373at2759"/>
<dbReference type="PROSITE" id="PS51375">
    <property type="entry name" value="PPR"/>
    <property type="match status" value="6"/>
</dbReference>
<dbReference type="EMBL" id="JAAARO010000007">
    <property type="protein sequence ID" value="KAF5745441.1"/>
    <property type="molecule type" value="Genomic_DNA"/>
</dbReference>
<evidence type="ECO:0000256" key="3">
    <source>
        <dbReference type="PROSITE-ProRule" id="PRU00708"/>
    </source>
</evidence>
<evidence type="ECO:0000313" key="5">
    <source>
        <dbReference type="Proteomes" id="UP000593562"/>
    </source>
</evidence>
<accession>A0A7J7DGH4</accession>
<comment type="caution">
    <text evidence="4">The sequence shown here is derived from an EMBL/GenBank/DDBJ whole genome shotgun (WGS) entry which is preliminary data.</text>
</comment>
<reference evidence="4 5" key="1">
    <citation type="journal article" date="2020" name="Nat. Commun.">
        <title>Genome of Tripterygium wilfordii and identification of cytochrome P450 involved in triptolide biosynthesis.</title>
        <authorList>
            <person name="Tu L."/>
            <person name="Su P."/>
            <person name="Zhang Z."/>
            <person name="Gao L."/>
            <person name="Wang J."/>
            <person name="Hu T."/>
            <person name="Zhou J."/>
            <person name="Zhang Y."/>
            <person name="Zhao Y."/>
            <person name="Liu Y."/>
            <person name="Song Y."/>
            <person name="Tong Y."/>
            <person name="Lu Y."/>
            <person name="Yang J."/>
            <person name="Xu C."/>
            <person name="Jia M."/>
            <person name="Peters R.J."/>
            <person name="Huang L."/>
            <person name="Gao W."/>
        </authorList>
    </citation>
    <scope>NUCLEOTIDE SEQUENCE [LARGE SCALE GENOMIC DNA]</scope>
    <source>
        <strain evidence="5">cv. XIE 37</strain>
        <tissue evidence="4">Leaf</tissue>
    </source>
</reference>
<dbReference type="GO" id="GO:0009451">
    <property type="term" value="P:RNA modification"/>
    <property type="evidence" value="ECO:0007669"/>
    <property type="project" value="InterPro"/>
</dbReference>
<name>A0A7J7DGH4_TRIWF</name>
<feature type="repeat" description="PPR" evidence="3">
    <location>
        <begin position="467"/>
        <end position="501"/>
    </location>
</feature>
<keyword evidence="5" id="KW-1185">Reference proteome</keyword>
<keyword evidence="1" id="KW-0677">Repeat</keyword>
<dbReference type="Proteomes" id="UP000593562">
    <property type="component" value="Unassembled WGS sequence"/>
</dbReference>
<dbReference type="InParanoid" id="A0A7J7DGH4"/>
<dbReference type="InterPro" id="IPR011990">
    <property type="entry name" value="TPR-like_helical_dom_sf"/>
</dbReference>
<feature type="repeat" description="PPR" evidence="3">
    <location>
        <begin position="603"/>
        <end position="637"/>
    </location>
</feature>
<dbReference type="PANTHER" id="PTHR47926:SF344">
    <property type="entry name" value="OS07G0636900 PROTEIN"/>
    <property type="match status" value="1"/>
</dbReference>
<dbReference type="Pfam" id="PF20431">
    <property type="entry name" value="E_motif"/>
    <property type="match status" value="1"/>
</dbReference>